<dbReference type="PRINTS" id="PR00622">
    <property type="entry name" value="HISTONEH3"/>
</dbReference>
<protein>
    <recommendedName>
        <fullName evidence="3">Core Histone H2A/H2B/H3 domain-containing protein</fullName>
    </recommendedName>
</protein>
<dbReference type="Pfam" id="PF00125">
    <property type="entry name" value="Histone"/>
    <property type="match status" value="1"/>
</dbReference>
<comment type="similarity">
    <text evidence="1">Belongs to the histone H3 family.</text>
</comment>
<feature type="region of interest" description="Disordered" evidence="2">
    <location>
        <begin position="44"/>
        <end position="73"/>
    </location>
</feature>
<evidence type="ECO:0000256" key="1">
    <source>
        <dbReference type="ARBA" id="ARBA00010343"/>
    </source>
</evidence>
<organism evidence="4 5">
    <name type="scientific">Chara braunii</name>
    <name type="common">Braun's stonewort</name>
    <dbReference type="NCBI Taxonomy" id="69332"/>
    <lineage>
        <taxon>Eukaryota</taxon>
        <taxon>Viridiplantae</taxon>
        <taxon>Streptophyta</taxon>
        <taxon>Charophyceae</taxon>
        <taxon>Charales</taxon>
        <taxon>Characeae</taxon>
        <taxon>Chara</taxon>
    </lineage>
</organism>
<dbReference type="SUPFAM" id="SSF47113">
    <property type="entry name" value="Histone-fold"/>
    <property type="match status" value="1"/>
</dbReference>
<dbReference type="Gene3D" id="1.10.20.10">
    <property type="entry name" value="Histone, subunit A"/>
    <property type="match status" value="1"/>
</dbReference>
<keyword evidence="5" id="KW-1185">Reference proteome</keyword>
<dbReference type="Proteomes" id="UP000265515">
    <property type="component" value="Unassembled WGS sequence"/>
</dbReference>
<proteinExistence type="inferred from homology"/>
<dbReference type="InterPro" id="IPR009072">
    <property type="entry name" value="Histone-fold"/>
</dbReference>
<feature type="region of interest" description="Disordered" evidence="2">
    <location>
        <begin position="409"/>
        <end position="450"/>
    </location>
</feature>
<dbReference type="GO" id="GO:0003677">
    <property type="term" value="F:DNA binding"/>
    <property type="evidence" value="ECO:0007669"/>
    <property type="project" value="InterPro"/>
</dbReference>
<feature type="compositionally biased region" description="Basic and acidic residues" evidence="2">
    <location>
        <begin position="409"/>
        <end position="428"/>
    </location>
</feature>
<evidence type="ECO:0000313" key="5">
    <source>
        <dbReference type="Proteomes" id="UP000265515"/>
    </source>
</evidence>
<accession>A0A388LZG1</accession>
<feature type="compositionally biased region" description="Basic residues" evidence="2">
    <location>
        <begin position="431"/>
        <end position="450"/>
    </location>
</feature>
<gene>
    <name evidence="4" type="ORF">CBR_g45774</name>
</gene>
<dbReference type="Gramene" id="GBG87622">
    <property type="protein sequence ID" value="GBG87622"/>
    <property type="gene ID" value="CBR_g45774"/>
</dbReference>
<dbReference type="InterPro" id="IPR000164">
    <property type="entry name" value="Histone_H3/CENP-A"/>
</dbReference>
<dbReference type="AlphaFoldDB" id="A0A388LZG1"/>
<name>A0A388LZG1_CHABU</name>
<dbReference type="GO" id="GO:0000786">
    <property type="term" value="C:nucleosome"/>
    <property type="evidence" value="ECO:0007669"/>
    <property type="project" value="InterPro"/>
</dbReference>
<dbReference type="InterPro" id="IPR007125">
    <property type="entry name" value="H2A/H2B/H3"/>
</dbReference>
<dbReference type="PANTHER" id="PTHR11426">
    <property type="entry name" value="HISTONE H3"/>
    <property type="match status" value="1"/>
</dbReference>
<evidence type="ECO:0000259" key="3">
    <source>
        <dbReference type="Pfam" id="PF00125"/>
    </source>
</evidence>
<feature type="domain" description="Core Histone H2A/H2B/H3" evidence="3">
    <location>
        <begin position="324"/>
        <end position="391"/>
    </location>
</feature>
<dbReference type="GO" id="GO:0030527">
    <property type="term" value="F:structural constituent of chromatin"/>
    <property type="evidence" value="ECO:0007669"/>
    <property type="project" value="InterPro"/>
</dbReference>
<evidence type="ECO:0000313" key="4">
    <source>
        <dbReference type="EMBL" id="GBG87622.1"/>
    </source>
</evidence>
<sequence length="450" mass="50522">METEDILKGFADGSKEGNSAGGNNADCAEVLATICAQTAEMMGDRDETKNDAGGSTCETETVGEESEEGGLGSRESLTGVLRLNDGAIAEVKGRYALDMWRVLEAQGEFRLNDFLCDSFDCGQTWVIGGNDARGSTACHESDARRDPRWGWVPYVIPIPCGRVRIMMRDAMGNVWSTHYVNGNFSFRHLDREVSEDEKKAMAFPTHTAGCFFPPLRNLIESEVVEGKVFTDIVEHRQFLVVLARVSIFDVNVKDHVLMVEHAKHCWEKIREEERQMVCAGYDSMADQGMWSMVEGSCTGQEYDDGENRYMARTVARPFLVVSWSPFLRLVREVVEEDIAPGMGVRFQMTAVRALMKAAEAYLVANFENTNEVAIHSKRVTIQVRDMRLVDRLSKPRWVEKYQGMLDEKARAEERQQRIEARHAERDGSRVGAKKRKAVPRKGGSAKKKAA</sequence>
<reference evidence="4 5" key="1">
    <citation type="journal article" date="2018" name="Cell">
        <title>The Chara Genome: Secondary Complexity and Implications for Plant Terrestrialization.</title>
        <authorList>
            <person name="Nishiyama T."/>
            <person name="Sakayama H."/>
            <person name="Vries J.D."/>
            <person name="Buschmann H."/>
            <person name="Saint-Marcoux D."/>
            <person name="Ullrich K.K."/>
            <person name="Haas F.B."/>
            <person name="Vanderstraeten L."/>
            <person name="Becker D."/>
            <person name="Lang D."/>
            <person name="Vosolsobe S."/>
            <person name="Rombauts S."/>
            <person name="Wilhelmsson P.K.I."/>
            <person name="Janitza P."/>
            <person name="Kern R."/>
            <person name="Heyl A."/>
            <person name="Rumpler F."/>
            <person name="Villalobos L.I.A.C."/>
            <person name="Clay J.M."/>
            <person name="Skokan R."/>
            <person name="Toyoda A."/>
            <person name="Suzuki Y."/>
            <person name="Kagoshima H."/>
            <person name="Schijlen E."/>
            <person name="Tajeshwar N."/>
            <person name="Catarino B."/>
            <person name="Hetherington A.J."/>
            <person name="Saltykova A."/>
            <person name="Bonnot C."/>
            <person name="Breuninger H."/>
            <person name="Symeonidi A."/>
            <person name="Radhakrishnan G.V."/>
            <person name="Van Nieuwerburgh F."/>
            <person name="Deforce D."/>
            <person name="Chang C."/>
            <person name="Karol K.G."/>
            <person name="Hedrich R."/>
            <person name="Ulvskov P."/>
            <person name="Glockner G."/>
            <person name="Delwiche C.F."/>
            <person name="Petrasek J."/>
            <person name="Van de Peer Y."/>
            <person name="Friml J."/>
            <person name="Beilby M."/>
            <person name="Dolan L."/>
            <person name="Kohara Y."/>
            <person name="Sugano S."/>
            <person name="Fujiyama A."/>
            <person name="Delaux P.-M."/>
            <person name="Quint M."/>
            <person name="TheiBen G."/>
            <person name="Hagemann M."/>
            <person name="Harholt J."/>
            <person name="Dunand C."/>
            <person name="Zachgo S."/>
            <person name="Langdale J."/>
            <person name="Maumus F."/>
            <person name="Straeten D.V.D."/>
            <person name="Gould S.B."/>
            <person name="Rensing S.A."/>
        </authorList>
    </citation>
    <scope>NUCLEOTIDE SEQUENCE [LARGE SCALE GENOMIC DNA]</scope>
    <source>
        <strain evidence="4 5">S276</strain>
    </source>
</reference>
<feature type="region of interest" description="Disordered" evidence="2">
    <location>
        <begin position="1"/>
        <end position="22"/>
    </location>
</feature>
<dbReference type="EMBL" id="BFEA01000623">
    <property type="protein sequence ID" value="GBG87622.1"/>
    <property type="molecule type" value="Genomic_DNA"/>
</dbReference>
<dbReference type="PROSITE" id="PS00959">
    <property type="entry name" value="HISTONE_H3_2"/>
    <property type="match status" value="1"/>
</dbReference>
<dbReference type="SMART" id="SM00428">
    <property type="entry name" value="H3"/>
    <property type="match status" value="1"/>
</dbReference>
<comment type="caution">
    <text evidence="4">The sequence shown here is derived from an EMBL/GenBank/DDBJ whole genome shotgun (WGS) entry which is preliminary data.</text>
</comment>
<evidence type="ECO:0000256" key="2">
    <source>
        <dbReference type="SAM" id="MobiDB-lite"/>
    </source>
</evidence>
<dbReference type="GO" id="GO:0046982">
    <property type="term" value="F:protein heterodimerization activity"/>
    <property type="evidence" value="ECO:0007669"/>
    <property type="project" value="InterPro"/>
</dbReference>
<dbReference type="STRING" id="69332.A0A388LZG1"/>
<dbReference type="OrthoDB" id="420022at2759"/>